<comment type="caution">
    <text evidence="1">The sequence shown here is derived from an EMBL/GenBank/DDBJ whole genome shotgun (WGS) entry which is preliminary data.</text>
</comment>
<name>A0AAD9V375_ACRCE</name>
<evidence type="ECO:0000313" key="1">
    <source>
        <dbReference type="EMBL" id="KAK2559070.1"/>
    </source>
</evidence>
<evidence type="ECO:0000313" key="2">
    <source>
        <dbReference type="Proteomes" id="UP001249851"/>
    </source>
</evidence>
<sequence>MEDIWRQHAEEMKVLEGNVLTVCSQQCTAEFQPSANQSWQSWANNELRQAATYPSPYANVHKGQLCKMGGTIGNFNEDTWKVPSEEEREEDLKKLREYEKTLLAHLKQSQHHSKVLEFMASHGLRQLGEPRIGEFANRQKPEQVHNEINAWQQIFKLIYKEALQRNVIDLFLEILSSPVDTTNNNRVRLSPALLTTPHEEGVGERVRQVDVVNREAKAIVEHVQEAAASSEVLGRLAGCGLSFVARKVREHYNDKDHKSNNLTVRLIGEQAMALAKYSY</sequence>
<keyword evidence="2" id="KW-1185">Reference proteome</keyword>
<accession>A0AAD9V375</accession>
<protein>
    <submittedName>
        <fullName evidence="1">Uncharacterized protein</fullName>
    </submittedName>
</protein>
<proteinExistence type="predicted"/>
<organism evidence="1 2">
    <name type="scientific">Acropora cervicornis</name>
    <name type="common">Staghorn coral</name>
    <dbReference type="NCBI Taxonomy" id="6130"/>
    <lineage>
        <taxon>Eukaryota</taxon>
        <taxon>Metazoa</taxon>
        <taxon>Cnidaria</taxon>
        <taxon>Anthozoa</taxon>
        <taxon>Hexacorallia</taxon>
        <taxon>Scleractinia</taxon>
        <taxon>Astrocoeniina</taxon>
        <taxon>Acroporidae</taxon>
        <taxon>Acropora</taxon>
    </lineage>
</organism>
<reference evidence="1" key="2">
    <citation type="journal article" date="2023" name="Science">
        <title>Genomic signatures of disease resistance in endangered staghorn corals.</title>
        <authorList>
            <person name="Vollmer S.V."/>
            <person name="Selwyn J.D."/>
            <person name="Despard B.A."/>
            <person name="Roesel C.L."/>
        </authorList>
    </citation>
    <scope>NUCLEOTIDE SEQUENCE</scope>
    <source>
        <strain evidence="1">K2</strain>
    </source>
</reference>
<dbReference type="Proteomes" id="UP001249851">
    <property type="component" value="Unassembled WGS sequence"/>
</dbReference>
<dbReference type="AlphaFoldDB" id="A0AAD9V375"/>
<gene>
    <name evidence="1" type="ORF">P5673_018715</name>
</gene>
<dbReference type="EMBL" id="JARQWQ010000042">
    <property type="protein sequence ID" value="KAK2559070.1"/>
    <property type="molecule type" value="Genomic_DNA"/>
</dbReference>
<reference evidence="1" key="1">
    <citation type="journal article" date="2023" name="G3 (Bethesda)">
        <title>Whole genome assembly and annotation of the endangered Caribbean coral Acropora cervicornis.</title>
        <authorList>
            <person name="Selwyn J.D."/>
            <person name="Vollmer S.V."/>
        </authorList>
    </citation>
    <scope>NUCLEOTIDE SEQUENCE</scope>
    <source>
        <strain evidence="1">K2</strain>
    </source>
</reference>